<feature type="transmembrane region" description="Helical" evidence="7">
    <location>
        <begin position="12"/>
        <end position="30"/>
    </location>
</feature>
<evidence type="ECO:0000256" key="3">
    <source>
        <dbReference type="ARBA" id="ARBA00022475"/>
    </source>
</evidence>
<evidence type="ECO:0000256" key="6">
    <source>
        <dbReference type="ARBA" id="ARBA00023136"/>
    </source>
</evidence>
<keyword evidence="3" id="KW-1003">Cell membrane</keyword>
<evidence type="ECO:0000259" key="8">
    <source>
        <dbReference type="Pfam" id="PF01757"/>
    </source>
</evidence>
<accession>A0A412YCS7</accession>
<dbReference type="GO" id="GO:0016413">
    <property type="term" value="F:O-acetyltransferase activity"/>
    <property type="evidence" value="ECO:0007669"/>
    <property type="project" value="TreeGrafter"/>
</dbReference>
<dbReference type="RefSeq" id="WP_022392954.1">
    <property type="nucleotide sequence ID" value="NZ_QRZF01000004.1"/>
</dbReference>
<sequence length="395" mass="45105">MKTDITEVSTSIVVSWLRFPMAVLVVYIHLTPQQNPIFTPISGIDWTRLNFDNIYSILGVTINNIAAVAVPFFFFSSGYYFFYRTEFSKEIYVRKIKKRAKTLLIPYILWNIIAVLCRYLHGLWQSQILNVALTEKHSLSLEDIYSLPNWVSYMWNHFTISNTNGIDLLGLSGSFTAPADLPLWFLRDLIVLSVLTPLIYFAIKRGKYAFLIVLWIAYILNIETLAGINIIGLFFFSFGAYLSINKKDLLDTFLKYRSEGIIALIILLPMLLFMNGTKFEMAFNHIYCTVGIIAVVALAYKMSNKKSLRNFFLKKSNRSFFIYALHTLPIIITSPLGFGTNLLTKTFNSLCNSGGEGILTYLIAPIIGVVICLFCFSFLNRFFPKALYYLTGGRD</sequence>
<dbReference type="Proteomes" id="UP000283850">
    <property type="component" value="Unassembled WGS sequence"/>
</dbReference>
<dbReference type="PANTHER" id="PTHR40074:SF2">
    <property type="entry name" value="O-ACETYLTRANSFERASE WECH"/>
    <property type="match status" value="1"/>
</dbReference>
<dbReference type="GO" id="GO:0009246">
    <property type="term" value="P:enterobacterial common antigen biosynthetic process"/>
    <property type="evidence" value="ECO:0007669"/>
    <property type="project" value="TreeGrafter"/>
</dbReference>
<gene>
    <name evidence="9" type="ORF">DWW10_07250</name>
</gene>
<evidence type="ECO:0000256" key="5">
    <source>
        <dbReference type="ARBA" id="ARBA00022989"/>
    </source>
</evidence>
<proteinExistence type="inferred from homology"/>
<dbReference type="InterPro" id="IPR002656">
    <property type="entry name" value="Acyl_transf_3_dom"/>
</dbReference>
<evidence type="ECO:0000256" key="1">
    <source>
        <dbReference type="ARBA" id="ARBA00004651"/>
    </source>
</evidence>
<feature type="transmembrane region" description="Helical" evidence="7">
    <location>
        <begin position="103"/>
        <end position="121"/>
    </location>
</feature>
<evidence type="ECO:0000256" key="7">
    <source>
        <dbReference type="SAM" id="Phobius"/>
    </source>
</evidence>
<evidence type="ECO:0000256" key="4">
    <source>
        <dbReference type="ARBA" id="ARBA00022692"/>
    </source>
</evidence>
<protein>
    <submittedName>
        <fullName evidence="9">Acyltransferase</fullName>
    </submittedName>
</protein>
<comment type="similarity">
    <text evidence="2">Belongs to the acyltransferase 3 family.</text>
</comment>
<keyword evidence="9" id="KW-0808">Transferase</keyword>
<dbReference type="GO" id="GO:0005886">
    <property type="term" value="C:plasma membrane"/>
    <property type="evidence" value="ECO:0007669"/>
    <property type="project" value="UniProtKB-SubCell"/>
</dbReference>
<name>A0A412YCS7_9BACE</name>
<organism evidence="9 10">
    <name type="scientific">Bacteroides intestinalis</name>
    <dbReference type="NCBI Taxonomy" id="329854"/>
    <lineage>
        <taxon>Bacteria</taxon>
        <taxon>Pseudomonadati</taxon>
        <taxon>Bacteroidota</taxon>
        <taxon>Bacteroidia</taxon>
        <taxon>Bacteroidales</taxon>
        <taxon>Bacteroidaceae</taxon>
        <taxon>Bacteroides</taxon>
    </lineage>
</organism>
<dbReference type="Pfam" id="PF01757">
    <property type="entry name" value="Acyl_transf_3"/>
    <property type="match status" value="1"/>
</dbReference>
<comment type="caution">
    <text evidence="9">The sequence shown here is derived from an EMBL/GenBank/DDBJ whole genome shotgun (WGS) entry which is preliminary data.</text>
</comment>
<evidence type="ECO:0000256" key="2">
    <source>
        <dbReference type="ARBA" id="ARBA00007400"/>
    </source>
</evidence>
<keyword evidence="5 7" id="KW-1133">Transmembrane helix</keyword>
<keyword evidence="6 7" id="KW-0472">Membrane</keyword>
<keyword evidence="4 7" id="KW-0812">Transmembrane</keyword>
<dbReference type="EMBL" id="QRZF01000004">
    <property type="protein sequence ID" value="RGV55340.1"/>
    <property type="molecule type" value="Genomic_DNA"/>
</dbReference>
<evidence type="ECO:0000313" key="10">
    <source>
        <dbReference type="Proteomes" id="UP000283850"/>
    </source>
</evidence>
<keyword evidence="9" id="KW-0012">Acyltransferase</keyword>
<feature type="transmembrane region" description="Helical" evidence="7">
    <location>
        <begin position="206"/>
        <end position="222"/>
    </location>
</feature>
<feature type="transmembrane region" description="Helical" evidence="7">
    <location>
        <begin position="282"/>
        <end position="300"/>
    </location>
</feature>
<dbReference type="AlphaFoldDB" id="A0A412YCS7"/>
<comment type="subcellular location">
    <subcellularLocation>
        <location evidence="1">Cell membrane</location>
        <topology evidence="1">Multi-pass membrane protein</topology>
    </subcellularLocation>
</comment>
<feature type="transmembrane region" description="Helical" evidence="7">
    <location>
        <begin position="54"/>
        <end position="82"/>
    </location>
</feature>
<evidence type="ECO:0000313" key="9">
    <source>
        <dbReference type="EMBL" id="RGV55340.1"/>
    </source>
</evidence>
<feature type="domain" description="Acyltransferase 3" evidence="8">
    <location>
        <begin position="16"/>
        <end position="374"/>
    </location>
</feature>
<feature type="transmembrane region" description="Helical" evidence="7">
    <location>
        <begin position="358"/>
        <end position="379"/>
    </location>
</feature>
<feature type="transmembrane region" description="Helical" evidence="7">
    <location>
        <begin position="181"/>
        <end position="201"/>
    </location>
</feature>
<dbReference type="PANTHER" id="PTHR40074">
    <property type="entry name" value="O-ACETYLTRANSFERASE WECH"/>
    <property type="match status" value="1"/>
</dbReference>
<reference evidence="9 10" key="1">
    <citation type="submission" date="2018-08" db="EMBL/GenBank/DDBJ databases">
        <title>A genome reference for cultivated species of the human gut microbiota.</title>
        <authorList>
            <person name="Zou Y."/>
            <person name="Xue W."/>
            <person name="Luo G."/>
        </authorList>
    </citation>
    <scope>NUCLEOTIDE SEQUENCE [LARGE SCALE GENOMIC DNA]</scope>
    <source>
        <strain evidence="9 10">AF14-32</strain>
    </source>
</reference>
<feature type="transmembrane region" description="Helical" evidence="7">
    <location>
        <begin position="320"/>
        <end position="338"/>
    </location>
</feature>